<evidence type="ECO:0000256" key="5">
    <source>
        <dbReference type="ARBA" id="ARBA00022692"/>
    </source>
</evidence>
<dbReference type="PANTHER" id="PTHR30472">
    <property type="entry name" value="FERRIC ENTEROBACTIN TRANSPORT SYSTEM PERMEASE PROTEIN"/>
    <property type="match status" value="1"/>
</dbReference>
<evidence type="ECO:0000256" key="4">
    <source>
        <dbReference type="ARBA" id="ARBA00022475"/>
    </source>
</evidence>
<accession>A0ABT9FQ96</accession>
<feature type="transmembrane region" description="Helical" evidence="8">
    <location>
        <begin position="315"/>
        <end position="335"/>
    </location>
</feature>
<dbReference type="InterPro" id="IPR000522">
    <property type="entry name" value="ABC_transptr_permease_BtuC"/>
</dbReference>
<comment type="similarity">
    <text evidence="2">Belongs to the binding-protein-dependent transport system permease family. FecCD subfamily.</text>
</comment>
<dbReference type="SUPFAM" id="SSF81345">
    <property type="entry name" value="ABC transporter involved in vitamin B12 uptake, BtuC"/>
    <property type="match status" value="1"/>
</dbReference>
<dbReference type="CDD" id="cd06550">
    <property type="entry name" value="TM_ABC_iron-siderophores_like"/>
    <property type="match status" value="1"/>
</dbReference>
<dbReference type="Pfam" id="PF01032">
    <property type="entry name" value="FecCD"/>
    <property type="match status" value="1"/>
</dbReference>
<dbReference type="RefSeq" id="WP_305754507.1">
    <property type="nucleotide sequence ID" value="NZ_JAPCKK010000014.1"/>
</dbReference>
<keyword evidence="5 8" id="KW-0812">Transmembrane</keyword>
<feature type="transmembrane region" description="Helical" evidence="8">
    <location>
        <begin position="200"/>
        <end position="219"/>
    </location>
</feature>
<evidence type="ECO:0000256" key="8">
    <source>
        <dbReference type="SAM" id="Phobius"/>
    </source>
</evidence>
<evidence type="ECO:0000256" key="1">
    <source>
        <dbReference type="ARBA" id="ARBA00004651"/>
    </source>
</evidence>
<feature type="transmembrane region" description="Helical" evidence="8">
    <location>
        <begin position="285"/>
        <end position="303"/>
    </location>
</feature>
<gene>
    <name evidence="9" type="ORF">OIN60_08935</name>
</gene>
<evidence type="ECO:0000256" key="7">
    <source>
        <dbReference type="ARBA" id="ARBA00023136"/>
    </source>
</evidence>
<dbReference type="Proteomes" id="UP001241848">
    <property type="component" value="Unassembled WGS sequence"/>
</dbReference>
<dbReference type="InterPro" id="IPR037294">
    <property type="entry name" value="ABC_BtuC-like"/>
</dbReference>
<name>A0ABT9FQ96_9BACL</name>
<feature type="transmembrane region" description="Helical" evidence="8">
    <location>
        <begin position="246"/>
        <end position="273"/>
    </location>
</feature>
<reference evidence="9 10" key="1">
    <citation type="submission" date="2022-10" db="EMBL/GenBank/DDBJ databases">
        <title>Paenibacillus description and whole genome data of maize root bacterial community.</title>
        <authorList>
            <person name="Marton D."/>
            <person name="Farkas M."/>
            <person name="Cserhati M."/>
        </authorList>
    </citation>
    <scope>NUCLEOTIDE SEQUENCE [LARGE SCALE GENOMIC DNA]</scope>
    <source>
        <strain evidence="9 10">P96</strain>
    </source>
</reference>
<keyword evidence="3" id="KW-0813">Transport</keyword>
<evidence type="ECO:0000313" key="9">
    <source>
        <dbReference type="EMBL" id="MDP4096895.1"/>
    </source>
</evidence>
<protein>
    <submittedName>
        <fullName evidence="9">Iron ABC transporter permease</fullName>
    </submittedName>
</protein>
<feature type="transmembrane region" description="Helical" evidence="8">
    <location>
        <begin position="122"/>
        <end position="145"/>
    </location>
</feature>
<organism evidence="9 10">
    <name type="scientific">Paenibacillus zeirhizosphaerae</name>
    <dbReference type="NCBI Taxonomy" id="2987519"/>
    <lineage>
        <taxon>Bacteria</taxon>
        <taxon>Bacillati</taxon>
        <taxon>Bacillota</taxon>
        <taxon>Bacilli</taxon>
        <taxon>Bacillales</taxon>
        <taxon>Paenibacillaceae</taxon>
        <taxon>Paenibacillus</taxon>
    </lineage>
</organism>
<keyword evidence="7 8" id="KW-0472">Membrane</keyword>
<evidence type="ECO:0000313" key="10">
    <source>
        <dbReference type="Proteomes" id="UP001241848"/>
    </source>
</evidence>
<keyword evidence="6 8" id="KW-1133">Transmembrane helix</keyword>
<comment type="subcellular location">
    <subcellularLocation>
        <location evidence="1">Cell membrane</location>
        <topology evidence="1">Multi-pass membrane protein</topology>
    </subcellularLocation>
</comment>
<feature type="transmembrane region" description="Helical" evidence="8">
    <location>
        <begin position="157"/>
        <end position="177"/>
    </location>
</feature>
<evidence type="ECO:0000256" key="3">
    <source>
        <dbReference type="ARBA" id="ARBA00022448"/>
    </source>
</evidence>
<evidence type="ECO:0000256" key="6">
    <source>
        <dbReference type="ARBA" id="ARBA00022989"/>
    </source>
</evidence>
<dbReference type="Gene3D" id="1.10.3470.10">
    <property type="entry name" value="ABC transporter involved in vitamin B12 uptake, BtuC"/>
    <property type="match status" value="1"/>
</dbReference>
<keyword evidence="10" id="KW-1185">Reference proteome</keyword>
<dbReference type="PANTHER" id="PTHR30472:SF64">
    <property type="entry name" value="IRON(3+)-HYDROXAMATE IMPORT SYSTEM PERMEASE PROTEIN FHUG"/>
    <property type="match status" value="1"/>
</dbReference>
<evidence type="ECO:0000256" key="2">
    <source>
        <dbReference type="ARBA" id="ARBA00007935"/>
    </source>
</evidence>
<comment type="caution">
    <text evidence="9">The sequence shown here is derived from an EMBL/GenBank/DDBJ whole genome shotgun (WGS) entry which is preliminary data.</text>
</comment>
<proteinExistence type="inferred from homology"/>
<feature type="transmembrane region" description="Helical" evidence="8">
    <location>
        <begin position="67"/>
        <end position="84"/>
    </location>
</feature>
<dbReference type="EMBL" id="JAPCKK010000014">
    <property type="protein sequence ID" value="MDP4096895.1"/>
    <property type="molecule type" value="Genomic_DNA"/>
</dbReference>
<feature type="transmembrane region" description="Helical" evidence="8">
    <location>
        <begin position="12"/>
        <end position="31"/>
    </location>
</feature>
<keyword evidence="4" id="KW-1003">Cell membrane</keyword>
<sequence>MRHVEKRRTFKAVAVCLLLLLTSLIVIMISLNTGTIRISPLEVFHVLFGGGTETEQLVLFEYRLPRILVTMLAGIGLGTAGAVLQGISRNSLADPGILGLNAGAAFGLIVFVSFFRTMEGPAALLIPLFTFAAGVLTAVVIVLLAYDRFKGLVPIRLLLVGIAIEAGISAVTLFLSLRLDEDTYSFTARWLAGSVWGRDWIHVWALLPWIVILVPLCYARSRTLDLFTLGDEMASGVGSLVNRSRIVLLMLAVAVSCASVAMTGSIGFIGLIAPHIARRLAGPRHAHFLPASALTGLVILVTADTVGRSIFMPNAVPAGVVVAAIGGPYFLYLLLKTKS</sequence>
<feature type="transmembrane region" description="Helical" evidence="8">
    <location>
        <begin position="96"/>
        <end position="116"/>
    </location>
</feature>